<dbReference type="Pfam" id="PF02954">
    <property type="entry name" value="HTH_8"/>
    <property type="match status" value="1"/>
</dbReference>
<dbReference type="EMBL" id="CP011367">
    <property type="protein sequence ID" value="AKJ94979.1"/>
    <property type="molecule type" value="Genomic_DNA"/>
</dbReference>
<dbReference type="OrthoDB" id="9804019at2"/>
<dbReference type="InterPro" id="IPR058031">
    <property type="entry name" value="AAA_lid_NorR"/>
</dbReference>
<sequence>MRDSGEQQQAMRIALSGDAGATDATQAILNCLGCVAETHTNPTDLMDGTPAAAVWLCGPAAELSARLQEPRGDLAPVVVQPTDGGKVQADGVDCIVEHPLSIGRVSQVLQWLRFGREPGYDDIPGLVGSHPTMQAVKRLVGQVARTDATALILGETGSGKEVVARAIHNASDRADKPFVAVNCGAIPADLLESELFGHEKGAFTGAFTARAGRFELAEDGTLFLDEIGDMPLPMQVKLLRVLQERVFERVGSNKSISARARIIAATHRNLDDAVADGGFRQDLFFRLSVFPIELPPLRERTSDMPLLIAALEDRLREQGMAPAHLTPAVVAHLGQLAWPGNIRELANLLEQLAIIYPDLPVDLAQLPPRVRPDGIEDLTLPPTTPNGFEGGSAAGANLLAGGLPPEGVDLRSFLNDLERDMITRALDETGHVVARAARRLGMRRTTLVERMRKFGLGKA</sequence>
<dbReference type="Pfam" id="PF25601">
    <property type="entry name" value="AAA_lid_14"/>
    <property type="match status" value="1"/>
</dbReference>
<name>A0A0G3G3J4_9GAMM</name>
<keyword evidence="5" id="KW-0804">Transcription</keyword>
<dbReference type="Gene3D" id="3.40.50.300">
    <property type="entry name" value="P-loop containing nucleotide triphosphate hydrolases"/>
    <property type="match status" value="1"/>
</dbReference>
<feature type="domain" description="Sigma-54 factor interaction" evidence="6">
    <location>
        <begin position="126"/>
        <end position="354"/>
    </location>
</feature>
<dbReference type="Pfam" id="PF00158">
    <property type="entry name" value="Sigma54_activat"/>
    <property type="match status" value="1"/>
</dbReference>
<evidence type="ECO:0000313" key="8">
    <source>
        <dbReference type="Proteomes" id="UP000064201"/>
    </source>
</evidence>
<dbReference type="KEGG" id="tvr:TVD_06235"/>
<protein>
    <submittedName>
        <fullName evidence="7">Fis family transcriptional regulator</fullName>
    </submittedName>
</protein>
<dbReference type="InterPro" id="IPR027417">
    <property type="entry name" value="P-loop_NTPase"/>
</dbReference>
<dbReference type="AlphaFoldDB" id="A0A0G3G3J4"/>
<accession>A0A0G3G3J4</accession>
<evidence type="ECO:0000256" key="5">
    <source>
        <dbReference type="ARBA" id="ARBA00023163"/>
    </source>
</evidence>
<dbReference type="PANTHER" id="PTHR32071">
    <property type="entry name" value="TRANSCRIPTIONAL REGULATORY PROTEIN"/>
    <property type="match status" value="1"/>
</dbReference>
<keyword evidence="4" id="KW-0238">DNA-binding</keyword>
<gene>
    <name evidence="7" type="ORF">TVD_06235</name>
</gene>
<organism evidence="7 8">
    <name type="scientific">Thioalkalivibrio versutus</name>
    <dbReference type="NCBI Taxonomy" id="106634"/>
    <lineage>
        <taxon>Bacteria</taxon>
        <taxon>Pseudomonadati</taxon>
        <taxon>Pseudomonadota</taxon>
        <taxon>Gammaproteobacteria</taxon>
        <taxon>Chromatiales</taxon>
        <taxon>Ectothiorhodospiraceae</taxon>
        <taxon>Thioalkalivibrio</taxon>
    </lineage>
</organism>
<dbReference type="PANTHER" id="PTHR32071:SF117">
    <property type="entry name" value="PTS-DEPENDENT DIHYDROXYACETONE KINASE OPERON REGULATORY PROTEIN-RELATED"/>
    <property type="match status" value="1"/>
</dbReference>
<dbReference type="PRINTS" id="PR01590">
    <property type="entry name" value="HTHFIS"/>
</dbReference>
<reference evidence="7 8" key="1">
    <citation type="submission" date="2015-04" db="EMBL/GenBank/DDBJ databases">
        <title>Complete Sequence for the Genome of the Thioalkalivibrio versutus D301.</title>
        <authorList>
            <person name="Mu T."/>
            <person name="Zhou J."/>
            <person name="Xu X."/>
        </authorList>
    </citation>
    <scope>NUCLEOTIDE SEQUENCE [LARGE SCALE GENOMIC DNA]</scope>
    <source>
        <strain evidence="7 8">D301</strain>
    </source>
</reference>
<evidence type="ECO:0000256" key="3">
    <source>
        <dbReference type="ARBA" id="ARBA00023015"/>
    </source>
</evidence>
<keyword evidence="2" id="KW-0067">ATP-binding</keyword>
<keyword evidence="8" id="KW-1185">Reference proteome</keyword>
<dbReference type="PROSITE" id="PS00688">
    <property type="entry name" value="SIGMA54_INTERACT_3"/>
    <property type="match status" value="1"/>
</dbReference>
<dbReference type="FunFam" id="3.40.50.300:FF:000006">
    <property type="entry name" value="DNA-binding transcriptional regulator NtrC"/>
    <property type="match status" value="1"/>
</dbReference>
<evidence type="ECO:0000313" key="7">
    <source>
        <dbReference type="EMBL" id="AKJ94979.1"/>
    </source>
</evidence>
<dbReference type="Gene3D" id="1.10.10.60">
    <property type="entry name" value="Homeodomain-like"/>
    <property type="match status" value="1"/>
</dbReference>
<evidence type="ECO:0000256" key="1">
    <source>
        <dbReference type="ARBA" id="ARBA00022741"/>
    </source>
</evidence>
<evidence type="ECO:0000256" key="2">
    <source>
        <dbReference type="ARBA" id="ARBA00022840"/>
    </source>
</evidence>
<dbReference type="InterPro" id="IPR002197">
    <property type="entry name" value="HTH_Fis"/>
</dbReference>
<dbReference type="InterPro" id="IPR025944">
    <property type="entry name" value="Sigma_54_int_dom_CS"/>
</dbReference>
<dbReference type="GO" id="GO:0005524">
    <property type="term" value="F:ATP binding"/>
    <property type="evidence" value="ECO:0007669"/>
    <property type="project" value="UniProtKB-KW"/>
</dbReference>
<dbReference type="GO" id="GO:0006355">
    <property type="term" value="P:regulation of DNA-templated transcription"/>
    <property type="evidence" value="ECO:0007669"/>
    <property type="project" value="InterPro"/>
</dbReference>
<dbReference type="PATRIC" id="fig|106634.4.peg.1275"/>
<evidence type="ECO:0000259" key="6">
    <source>
        <dbReference type="PROSITE" id="PS50045"/>
    </source>
</evidence>
<evidence type="ECO:0000256" key="4">
    <source>
        <dbReference type="ARBA" id="ARBA00023125"/>
    </source>
</evidence>
<dbReference type="InterPro" id="IPR009057">
    <property type="entry name" value="Homeodomain-like_sf"/>
</dbReference>
<dbReference type="SUPFAM" id="SSF46689">
    <property type="entry name" value="Homeodomain-like"/>
    <property type="match status" value="1"/>
</dbReference>
<proteinExistence type="predicted"/>
<dbReference type="SMART" id="SM00382">
    <property type="entry name" value="AAA"/>
    <property type="match status" value="1"/>
</dbReference>
<dbReference type="InterPro" id="IPR003593">
    <property type="entry name" value="AAA+_ATPase"/>
</dbReference>
<dbReference type="STRING" id="106634.TVD_06235"/>
<dbReference type="CDD" id="cd00009">
    <property type="entry name" value="AAA"/>
    <property type="match status" value="1"/>
</dbReference>
<dbReference type="InterPro" id="IPR002078">
    <property type="entry name" value="Sigma_54_int"/>
</dbReference>
<dbReference type="PROSITE" id="PS50045">
    <property type="entry name" value="SIGMA54_INTERACT_4"/>
    <property type="match status" value="1"/>
</dbReference>
<dbReference type="RefSeq" id="WP_047251116.1">
    <property type="nucleotide sequence ID" value="NZ_CP011367.1"/>
</dbReference>
<dbReference type="Gene3D" id="1.10.8.60">
    <property type="match status" value="1"/>
</dbReference>
<dbReference type="SUPFAM" id="SSF52540">
    <property type="entry name" value="P-loop containing nucleoside triphosphate hydrolases"/>
    <property type="match status" value="1"/>
</dbReference>
<keyword evidence="3" id="KW-0805">Transcription regulation</keyword>
<dbReference type="GO" id="GO:0043565">
    <property type="term" value="F:sequence-specific DNA binding"/>
    <property type="evidence" value="ECO:0007669"/>
    <property type="project" value="InterPro"/>
</dbReference>
<keyword evidence="1" id="KW-0547">Nucleotide-binding</keyword>
<dbReference type="Proteomes" id="UP000064201">
    <property type="component" value="Chromosome"/>
</dbReference>